<dbReference type="EMBL" id="BTPD01000013">
    <property type="protein sequence ID" value="GMQ30974.1"/>
    <property type="molecule type" value="Genomic_DNA"/>
</dbReference>
<dbReference type="PROSITE" id="PS51257">
    <property type="entry name" value="PROKAR_LIPOPROTEIN"/>
    <property type="match status" value="1"/>
</dbReference>
<keyword evidence="1" id="KW-0732">Signal</keyword>
<dbReference type="Pfam" id="PF13517">
    <property type="entry name" value="FG-GAP_3"/>
    <property type="match status" value="2"/>
</dbReference>
<dbReference type="Proteomes" id="UP001338309">
    <property type="component" value="Unassembled WGS sequence"/>
</dbReference>
<organism evidence="2 3">
    <name type="scientific">Algoriphagus confluentis</name>
    <dbReference type="NCBI Taxonomy" id="1697556"/>
    <lineage>
        <taxon>Bacteria</taxon>
        <taxon>Pseudomonadati</taxon>
        <taxon>Bacteroidota</taxon>
        <taxon>Cytophagia</taxon>
        <taxon>Cytophagales</taxon>
        <taxon>Cyclobacteriaceae</taxon>
        <taxon>Algoriphagus</taxon>
    </lineage>
</organism>
<reference evidence="2 3" key="1">
    <citation type="submission" date="2023-08" db="EMBL/GenBank/DDBJ databases">
        <title>Draft genome sequence of Algoriphagus confluentis.</title>
        <authorList>
            <person name="Takatani N."/>
            <person name="Hosokawa M."/>
            <person name="Sawabe T."/>
        </authorList>
    </citation>
    <scope>NUCLEOTIDE SEQUENCE [LARGE SCALE GENOMIC DNA]</scope>
    <source>
        <strain evidence="2 3">NBRC 111222</strain>
    </source>
</reference>
<comment type="caution">
    <text evidence="2">The sequence shown here is derived from an EMBL/GenBank/DDBJ whole genome shotgun (WGS) entry which is preliminary data.</text>
</comment>
<dbReference type="SUPFAM" id="SSF69318">
    <property type="entry name" value="Integrin alpha N-terminal domain"/>
    <property type="match status" value="1"/>
</dbReference>
<protein>
    <recommendedName>
        <fullName evidence="4">VCBS repeat-containing protein</fullName>
    </recommendedName>
</protein>
<keyword evidence="3" id="KW-1185">Reference proteome</keyword>
<dbReference type="InterPro" id="IPR013517">
    <property type="entry name" value="FG-GAP"/>
</dbReference>
<dbReference type="PANTHER" id="PTHR46580:SF4">
    <property type="entry name" value="ATP_GTP-BINDING PROTEIN"/>
    <property type="match status" value="1"/>
</dbReference>
<dbReference type="Gene3D" id="2.130.10.130">
    <property type="entry name" value="Integrin alpha, N-terminal"/>
    <property type="match status" value="1"/>
</dbReference>
<evidence type="ECO:0000313" key="2">
    <source>
        <dbReference type="EMBL" id="GMQ30974.1"/>
    </source>
</evidence>
<dbReference type="Pfam" id="PF01839">
    <property type="entry name" value="FG-GAP"/>
    <property type="match status" value="1"/>
</dbReference>
<name>A0ABQ6PSJ7_9BACT</name>
<accession>A0ABQ6PSJ7</accession>
<gene>
    <name evidence="2" type="ORF">Aconfl_36170</name>
</gene>
<evidence type="ECO:0008006" key="4">
    <source>
        <dbReference type="Google" id="ProtNLM"/>
    </source>
</evidence>
<proteinExistence type="predicted"/>
<dbReference type="PANTHER" id="PTHR46580">
    <property type="entry name" value="SENSOR KINASE-RELATED"/>
    <property type="match status" value="1"/>
</dbReference>
<sequence>MKRSWVVGVLVLFSACGQIGERKQPPPSLYELAQSDLNLSGEQLAKGYCGSCHLMPDPDILDQKTWARVLPDMRKRLGLYLEEDFGTPLPQDEGVPEGIYSNQPLISRENWVKIEEFYLQTAPEGPLPQAEKAEPKSGIPGFKLEIPEFDFIRPSLVTMLQIHPETGNLWLGHRFRALFELNSSQGFSQVDSIPTAVAPVEIRWKDSSNFQLLSMGLMDPANDSLGNWSDFSRQGASWKATPVFDQLIRPVHISIDDWNGDGREDYAVCHFGNHLGKFSLYLSQPEGHQEVILKKDPGARRSISTDWDGDGDLDLLVLMTQAKESVLLFENQGQGSFREKRLLEFHPAFGSSDFRWVDMDGDGLRDLVLVNGDNADQSQILKNYHGVRIFKNTGKGSFEESWFYPLHGASGLEVGDFDQDGKMDLFVIAFFPDSNQKPRQDLVYFHQENDGFQPYVLAPSPDMHWLTLTQGDLDGDGDQDLVVGAFDFNELYQAPKGNWRPFVILKNQLKP</sequence>
<dbReference type="RefSeq" id="WP_338225679.1">
    <property type="nucleotide sequence ID" value="NZ_BTPD01000013.1"/>
</dbReference>
<evidence type="ECO:0000313" key="3">
    <source>
        <dbReference type="Proteomes" id="UP001338309"/>
    </source>
</evidence>
<dbReference type="InterPro" id="IPR028994">
    <property type="entry name" value="Integrin_alpha_N"/>
</dbReference>
<evidence type="ECO:0000256" key="1">
    <source>
        <dbReference type="ARBA" id="ARBA00022729"/>
    </source>
</evidence>